<dbReference type="GO" id="GO:2000377">
    <property type="term" value="P:regulation of reactive oxygen species metabolic process"/>
    <property type="evidence" value="ECO:0007669"/>
    <property type="project" value="TreeGrafter"/>
</dbReference>
<dbReference type="RefSeq" id="WP_011477764.1">
    <property type="nucleotide sequence ID" value="NZ_LAOI01000001.1"/>
</dbReference>
<dbReference type="InterPro" id="IPR011566">
    <property type="entry name" value="Ubq_synth_Coq7"/>
</dbReference>
<evidence type="ECO:0000256" key="5">
    <source>
        <dbReference type="ARBA" id="ARBA00023004"/>
    </source>
</evidence>
<evidence type="ECO:0000256" key="7">
    <source>
        <dbReference type="ARBA" id="ARBA00023136"/>
    </source>
</evidence>
<keyword evidence="9" id="KW-1185">Reference proteome</keyword>
<dbReference type="PANTHER" id="PTHR11237:SF4">
    <property type="entry name" value="5-DEMETHOXYUBIQUINONE HYDROXYLASE, MITOCHONDRIAL"/>
    <property type="match status" value="1"/>
</dbReference>
<proteinExistence type="predicted"/>
<dbReference type="PATRIC" id="fig|1359193.3.peg.201"/>
<sequence>MPRPDFSDPDKQIQEIIRVNHAGEYGARRIYQGQLKYTKSQNDYVLIKEMLEQEEVHLDYFEKKLLEKKVRPTALLSFWHHYGFLLGAVSSKIGTKTAMLVTESVEEVIEKHYAQQINYLENKGIEPELLDNIVKFRLDEIEHKDTAIINDSEQAIFAKATSSVVKAICRIAIKLSKKI</sequence>
<organism evidence="8 9">
    <name type="scientific">Rickettsia bellii str. RML An4</name>
    <dbReference type="NCBI Taxonomy" id="1359193"/>
    <lineage>
        <taxon>Bacteria</taxon>
        <taxon>Pseudomonadati</taxon>
        <taxon>Pseudomonadota</taxon>
        <taxon>Alphaproteobacteria</taxon>
        <taxon>Rickettsiales</taxon>
        <taxon>Rickettsiaceae</taxon>
        <taxon>Rickettsieae</taxon>
        <taxon>Rickettsia</taxon>
        <taxon>belli group</taxon>
    </lineage>
</organism>
<dbReference type="Pfam" id="PF03232">
    <property type="entry name" value="COQ7"/>
    <property type="match status" value="1"/>
</dbReference>
<evidence type="ECO:0000256" key="1">
    <source>
        <dbReference type="ARBA" id="ARBA00004749"/>
    </source>
</evidence>
<evidence type="ECO:0000313" key="8">
    <source>
        <dbReference type="EMBL" id="KJV89241.1"/>
    </source>
</evidence>
<keyword evidence="3" id="KW-0479">Metal-binding</keyword>
<comment type="pathway">
    <text evidence="1">Cofactor biosynthesis; ubiquinone biosynthesis.</text>
</comment>
<keyword evidence="4" id="KW-0560">Oxidoreductase</keyword>
<reference evidence="8 9" key="1">
    <citation type="submission" date="2015-02" db="EMBL/GenBank/DDBJ databases">
        <title>Genome Sequencing of Rickettsiales.</title>
        <authorList>
            <person name="Daugherty S.C."/>
            <person name="Su Q."/>
            <person name="Abolude K."/>
            <person name="Beier-Sexton M."/>
            <person name="Carlyon J.A."/>
            <person name="Carter R."/>
            <person name="Day N.P."/>
            <person name="Dumler S.J."/>
            <person name="Dyachenko V."/>
            <person name="Godinez A."/>
            <person name="Kurtti T.J."/>
            <person name="Lichay M."/>
            <person name="Mullins K.E."/>
            <person name="Ott S."/>
            <person name="Pappas-Brown V."/>
            <person name="Paris D.H."/>
            <person name="Patel P."/>
            <person name="Richards A.L."/>
            <person name="Sadzewicz L."/>
            <person name="Sears K."/>
            <person name="Seidman D."/>
            <person name="Sengamalay N."/>
            <person name="Stenos J."/>
            <person name="Tallon L.J."/>
            <person name="Vincent G."/>
            <person name="Fraser C.M."/>
            <person name="Munderloh U."/>
            <person name="Dunning-Hotopp J.C."/>
        </authorList>
    </citation>
    <scope>NUCLEOTIDE SEQUENCE [LARGE SCALE GENOMIC DNA]</scope>
    <source>
        <strain evidence="8 9">RML An4</strain>
    </source>
</reference>
<dbReference type="CDD" id="cd01042">
    <property type="entry name" value="DMQH"/>
    <property type="match status" value="1"/>
</dbReference>
<evidence type="ECO:0000256" key="2">
    <source>
        <dbReference type="ARBA" id="ARBA00022688"/>
    </source>
</evidence>
<dbReference type="PANTHER" id="PTHR11237">
    <property type="entry name" value="COENZYME Q10 BIOSYNTHESIS PROTEIN 7"/>
    <property type="match status" value="1"/>
</dbReference>
<dbReference type="AlphaFoldDB" id="A0A0F3QAP3"/>
<keyword evidence="8" id="KW-0830">Ubiquinone</keyword>
<keyword evidence="5" id="KW-0408">Iron</keyword>
<keyword evidence="6" id="KW-0503">Monooxygenase</keyword>
<dbReference type="EMBL" id="LAOI01000001">
    <property type="protein sequence ID" value="KJV89241.1"/>
    <property type="molecule type" value="Genomic_DNA"/>
</dbReference>
<dbReference type="GO" id="GO:0010468">
    <property type="term" value="P:regulation of gene expression"/>
    <property type="evidence" value="ECO:0007669"/>
    <property type="project" value="TreeGrafter"/>
</dbReference>
<accession>A0A0F3QAP3</accession>
<dbReference type="GO" id="GO:0006744">
    <property type="term" value="P:ubiquinone biosynthetic process"/>
    <property type="evidence" value="ECO:0007669"/>
    <property type="project" value="UniProtKB-KW"/>
</dbReference>
<name>A0A0F3QAP3_RICBE</name>
<evidence type="ECO:0000256" key="3">
    <source>
        <dbReference type="ARBA" id="ARBA00022723"/>
    </source>
</evidence>
<protein>
    <submittedName>
        <fullName evidence="8">Ubiquinone biosynthesis COQ7 family protein</fullName>
    </submittedName>
</protein>
<evidence type="ECO:0000313" key="9">
    <source>
        <dbReference type="Proteomes" id="UP000033661"/>
    </source>
</evidence>
<dbReference type="GO" id="GO:0008682">
    <property type="term" value="F:3-demethoxyubiquinol 3-hydroxylase activity"/>
    <property type="evidence" value="ECO:0007669"/>
    <property type="project" value="TreeGrafter"/>
</dbReference>
<dbReference type="InterPro" id="IPR009078">
    <property type="entry name" value="Ferritin-like_SF"/>
</dbReference>
<comment type="caution">
    <text evidence="8">The sequence shown here is derived from an EMBL/GenBank/DDBJ whole genome shotgun (WGS) entry which is preliminary data.</text>
</comment>
<dbReference type="GO" id="GO:0046872">
    <property type="term" value="F:metal ion binding"/>
    <property type="evidence" value="ECO:0007669"/>
    <property type="project" value="UniProtKB-KW"/>
</dbReference>
<gene>
    <name evidence="8" type="ORF">RBEAN4_0212</name>
</gene>
<evidence type="ECO:0000256" key="6">
    <source>
        <dbReference type="ARBA" id="ARBA00023033"/>
    </source>
</evidence>
<keyword evidence="2" id="KW-0831">Ubiquinone biosynthesis</keyword>
<evidence type="ECO:0000256" key="4">
    <source>
        <dbReference type="ARBA" id="ARBA00023002"/>
    </source>
</evidence>
<dbReference type="SUPFAM" id="SSF47240">
    <property type="entry name" value="Ferritin-like"/>
    <property type="match status" value="1"/>
</dbReference>
<dbReference type="Proteomes" id="UP000033661">
    <property type="component" value="Unassembled WGS sequence"/>
</dbReference>
<keyword evidence="7" id="KW-0472">Membrane</keyword>